<dbReference type="RefSeq" id="WP_122185516.1">
    <property type="nucleotide sequence ID" value="NZ_RFFJ01000140.1"/>
</dbReference>
<dbReference type="AlphaFoldDB" id="A0A3M2LG79"/>
<protein>
    <recommendedName>
        <fullName evidence="3">Adhesin domain-containing protein</fullName>
    </recommendedName>
</protein>
<reference evidence="1 2" key="1">
    <citation type="submission" date="2018-10" db="EMBL/GenBank/DDBJ databases">
        <title>Isolation, diversity and antifungal activity of actinobacteria from wheat.</title>
        <authorList>
            <person name="Han C."/>
        </authorList>
    </citation>
    <scope>NUCLEOTIDE SEQUENCE [LARGE SCALE GENOMIC DNA]</scope>
    <source>
        <strain evidence="1 2">NEAU-YY642</strain>
    </source>
</reference>
<accession>A0A3M2LG79</accession>
<dbReference type="EMBL" id="RFFJ01000140">
    <property type="protein sequence ID" value="RMI36519.1"/>
    <property type="molecule type" value="Genomic_DNA"/>
</dbReference>
<name>A0A3M2LG79_9ACTN</name>
<dbReference type="Proteomes" id="UP000278673">
    <property type="component" value="Unassembled WGS sequence"/>
</dbReference>
<sequence>MARNDEWSIAEPETLSFAEDPIAEAEIRVMGGAVNVVATDEPVARLEVASVDGPPLLVRIDGERLVVGYPDLPWQGFLPWLAQRRRRRRAVISLSLPRSCRVTVGAVTAGVTLGGLAGPVSVNAVSGDVTLVGLSGRTGVETVSGPVEALGLRGPLRCHSVSGPLTLADGTGPSVQADTVSGDLLVDHASATVPPDVRLGSVSGRIALRLREGVGATVSGSTLSGTVTCSLPGLRVGPWGAKSLAGRIGSGAGTISLSSLSGSLALLRHPGVEDERPAPSTLRKEV</sequence>
<keyword evidence="2" id="KW-1185">Reference proteome</keyword>
<evidence type="ECO:0000313" key="1">
    <source>
        <dbReference type="EMBL" id="RMI36519.1"/>
    </source>
</evidence>
<comment type="caution">
    <text evidence="1">The sequence shown here is derived from an EMBL/GenBank/DDBJ whole genome shotgun (WGS) entry which is preliminary data.</text>
</comment>
<organism evidence="1 2">
    <name type="scientific">Streptomyces triticirhizae</name>
    <dbReference type="NCBI Taxonomy" id="2483353"/>
    <lineage>
        <taxon>Bacteria</taxon>
        <taxon>Bacillati</taxon>
        <taxon>Actinomycetota</taxon>
        <taxon>Actinomycetes</taxon>
        <taxon>Kitasatosporales</taxon>
        <taxon>Streptomycetaceae</taxon>
        <taxon>Streptomyces</taxon>
    </lineage>
</organism>
<gene>
    <name evidence="1" type="ORF">EBN88_21290</name>
</gene>
<proteinExistence type="predicted"/>
<evidence type="ECO:0008006" key="3">
    <source>
        <dbReference type="Google" id="ProtNLM"/>
    </source>
</evidence>
<evidence type="ECO:0000313" key="2">
    <source>
        <dbReference type="Proteomes" id="UP000278673"/>
    </source>
</evidence>